<evidence type="ECO:0000313" key="1">
    <source>
        <dbReference type="EMBL" id="PRH79139.1"/>
    </source>
</evidence>
<keyword evidence="2" id="KW-1185">Reference proteome</keyword>
<organism evidence="1 2">
    <name type="scientific">Streptomyces solincola</name>
    <dbReference type="NCBI Taxonomy" id="2100817"/>
    <lineage>
        <taxon>Bacteria</taxon>
        <taxon>Bacillati</taxon>
        <taxon>Actinomycetota</taxon>
        <taxon>Actinomycetes</taxon>
        <taxon>Kitasatosporales</taxon>
        <taxon>Streptomycetaceae</taxon>
        <taxon>Streptomyces</taxon>
    </lineage>
</organism>
<gene>
    <name evidence="1" type="ORF">C6N75_11205</name>
</gene>
<reference evidence="1 2" key="1">
    <citation type="submission" date="2018-03" db="EMBL/GenBank/DDBJ databases">
        <title>Novel Streptomyces sp. from soil.</title>
        <authorList>
            <person name="Tan G.Y.A."/>
            <person name="Lee Z.Y."/>
        </authorList>
    </citation>
    <scope>NUCLEOTIDE SEQUENCE [LARGE SCALE GENOMIC DNA]</scope>
    <source>
        <strain evidence="1 2">ST5x</strain>
    </source>
</reference>
<evidence type="ECO:0008006" key="3">
    <source>
        <dbReference type="Google" id="ProtNLM"/>
    </source>
</evidence>
<evidence type="ECO:0000313" key="2">
    <source>
        <dbReference type="Proteomes" id="UP000239322"/>
    </source>
</evidence>
<dbReference type="Proteomes" id="UP000239322">
    <property type="component" value="Unassembled WGS sequence"/>
</dbReference>
<sequence length="143" mass="15336">MTNPAAGAGRAVATEGTPGFAVETFGYPNADVILRDQGITLKRGDGHITLAECGSEAGLLQIMRRPEDAVPVCFKVTGDSGFLTMEIPSVYGVRGNDYDTTVDMTVGAEEKSFDITPNQWTPVGETTDPDAREHMLIEIRTSK</sequence>
<dbReference type="AlphaFoldDB" id="A0A2S9PXK7"/>
<dbReference type="OrthoDB" id="3373619at2"/>
<accession>A0A2S9PXK7</accession>
<name>A0A2S9PXK7_9ACTN</name>
<proteinExistence type="predicted"/>
<comment type="caution">
    <text evidence="1">The sequence shown here is derived from an EMBL/GenBank/DDBJ whole genome shotgun (WGS) entry which is preliminary data.</text>
</comment>
<dbReference type="EMBL" id="PVLV01000142">
    <property type="protein sequence ID" value="PRH79139.1"/>
    <property type="molecule type" value="Genomic_DNA"/>
</dbReference>
<protein>
    <recommendedName>
        <fullName evidence="3">Secreted protein</fullName>
    </recommendedName>
</protein>